<evidence type="ECO:0000256" key="2">
    <source>
        <dbReference type="ARBA" id="ARBA00004123"/>
    </source>
</evidence>
<protein>
    <recommendedName>
        <fullName evidence="26">Apoptosis-inducing factor 1, mitochondrial</fullName>
    </recommendedName>
    <alternativeName>
        <fullName evidence="27">Programmed cell death protein 8</fullName>
    </alternativeName>
</protein>
<evidence type="ECO:0000256" key="22">
    <source>
        <dbReference type="ARBA" id="ARBA00023242"/>
    </source>
</evidence>
<evidence type="ECO:0000256" key="27">
    <source>
        <dbReference type="ARBA" id="ARBA00078456"/>
    </source>
</evidence>
<evidence type="ECO:0000259" key="30">
    <source>
        <dbReference type="Pfam" id="PF14721"/>
    </source>
</evidence>
<comment type="caution">
    <text evidence="32">The sequence shown here is derived from an EMBL/GenBank/DDBJ whole genome shotgun (WGS) entry which is preliminary data.</text>
</comment>
<evidence type="ECO:0000259" key="29">
    <source>
        <dbReference type="Pfam" id="PF07992"/>
    </source>
</evidence>
<evidence type="ECO:0000256" key="28">
    <source>
        <dbReference type="SAM" id="MobiDB-lite"/>
    </source>
</evidence>
<dbReference type="GO" id="GO:0033108">
    <property type="term" value="P:mitochondrial respiratory chain complex assembly"/>
    <property type="evidence" value="ECO:0007669"/>
    <property type="project" value="TreeGrafter"/>
</dbReference>
<organism evidence="32 33">
    <name type="scientific">Pogonophryne albipinna</name>
    <dbReference type="NCBI Taxonomy" id="1090488"/>
    <lineage>
        <taxon>Eukaryota</taxon>
        <taxon>Metazoa</taxon>
        <taxon>Chordata</taxon>
        <taxon>Craniata</taxon>
        <taxon>Vertebrata</taxon>
        <taxon>Euteleostomi</taxon>
        <taxon>Actinopterygii</taxon>
        <taxon>Neopterygii</taxon>
        <taxon>Teleostei</taxon>
        <taxon>Neoteleostei</taxon>
        <taxon>Acanthomorphata</taxon>
        <taxon>Eupercaria</taxon>
        <taxon>Perciformes</taxon>
        <taxon>Notothenioidei</taxon>
        <taxon>Pogonophryne</taxon>
    </lineage>
</organism>
<keyword evidence="13" id="KW-0274">FAD</keyword>
<dbReference type="InterPro" id="IPR036188">
    <property type="entry name" value="FAD/NAD-bd_sf"/>
</dbReference>
<comment type="similarity">
    <text evidence="6">Belongs to the FAD-dependent oxidoreductase family.</text>
</comment>
<dbReference type="Proteomes" id="UP001219934">
    <property type="component" value="Unassembled WGS sequence"/>
</dbReference>
<keyword evidence="16" id="KW-0007">Acetylation</keyword>
<evidence type="ECO:0000256" key="12">
    <source>
        <dbReference type="ARBA" id="ARBA00022792"/>
    </source>
</evidence>
<dbReference type="Pfam" id="PF07992">
    <property type="entry name" value="Pyr_redox_2"/>
    <property type="match status" value="1"/>
</dbReference>
<dbReference type="PRINTS" id="PR00368">
    <property type="entry name" value="FADPNR"/>
</dbReference>
<evidence type="ECO:0000256" key="15">
    <source>
        <dbReference type="ARBA" id="ARBA00022946"/>
    </source>
</evidence>
<evidence type="ECO:0000259" key="31">
    <source>
        <dbReference type="Pfam" id="PF14962"/>
    </source>
</evidence>
<dbReference type="GO" id="GO:0005758">
    <property type="term" value="C:mitochondrial intermembrane space"/>
    <property type="evidence" value="ECO:0007669"/>
    <property type="project" value="UniProtKB-SubCell"/>
</dbReference>
<keyword evidence="33" id="KW-1185">Reference proteome</keyword>
<comment type="function">
    <text evidence="24">Functions both as NADH oxidoreductase and as regulator of apoptosis. In response to apoptotic stimuli, it is released from the mitochondrion intermembrane space into the cytosol and to the nucleus, where it functions as a proapoptotic factor in a caspase-independent pathway. Release into the cytoplasm is mediated upon binding to poly-ADP-ribose chains. The soluble form (AIFsol) found in the nucleus induces 'parthanatos' i.e. caspase-independent fragmentation of chromosomal DNA. Binds to DNA in a sequence-independent manner. Interacts with EIF3G, and thereby inhibits the EIF3 machinery and protein synthesis, and activates caspase-7 to amplify apoptosis. Plays a critical role in caspase-independent, pyknotic cell death in hydrogen peroxide-exposed cells. In contrast, participates in normal mitochondrial metabolism. Plays an important role in the regulation of respiratory chain biogenesis by interacting with CHCHD4 and controlling CHCHD4 mitochondrial import.</text>
</comment>
<feature type="region of interest" description="Disordered" evidence="28">
    <location>
        <begin position="151"/>
        <end position="188"/>
    </location>
</feature>
<dbReference type="Gene3D" id="3.50.50.60">
    <property type="entry name" value="FAD/NAD(P)-binding domain"/>
    <property type="match status" value="2"/>
</dbReference>
<dbReference type="EMBL" id="JAPTMU010000016">
    <property type="protein sequence ID" value="KAJ4930178.1"/>
    <property type="molecule type" value="Genomic_DNA"/>
</dbReference>
<dbReference type="Pfam" id="PF14721">
    <property type="entry name" value="AIF_C"/>
    <property type="match status" value="1"/>
</dbReference>
<sequence>MLKCRTVWKKLAPLARASSTLCRQNVRRTALNNGRTPAYVPEAHMSSGPAGGGRANQMYVLLVGAACVGGGVYTYQTVKGDGQRYQERIEEISSRPNKTQASYIQTEPPAVEATETEAVPEPEPEATPSSGEPSPPAPDVEAVIHTVIQTSEAPPETSEAPPAEEPVVEAPPEEAAEPPAAPVVEEGDSAAASLKVPSHAPYLLIGGGTASFAAARSIRARDPGAKVLIVTEEPDAPYMRPPLSKELWFSDDPSVTETLRFKQWNGKERSIFFQPPSFYITAEELSSAENGGVAILTNRKVVHMDVKGNKIKLDDDTEISYDKCLIATGGVPRNLQVIERAGEEVMQKTTLFRKIEDFKELDKVSRNVKSITIIGGGFLGSELACALGRRSSEFDLEVIQMYPEKGNMGKVLPEYLSNWTTEKVKSEGVKIISEALVKSVVSKDDQLEIQLKDGRLVKTDHIVAAVGLEPNVDLAKSAGLEVDSDFGGFRVNAELQARSNIWVAGDAACFYDIRLGRRRVEHHDHAVVSGRLAGENMTGANKPYWHQSMFWSDLGPDVGYEAIGIVDSSLPTVGVFAKATAKDTPRAATELSGTGIRSESETEDTATSPVASSTPAPSGSHKDEYGKGVIFYLRDKVVVGIILWNVFNRMPIARKIIKDGEEHSDLNEVAKLFNIHDD</sequence>
<dbReference type="InterPro" id="IPR050446">
    <property type="entry name" value="FAD-oxidoreductase/Apoptosis"/>
</dbReference>
<comment type="subunit">
    <text evidence="25">Monomer (oxidized form). Homodimer (reduced form). Upon reduction with NADH, undergoes dimerization and forms tight, long-lived FADH2-NAD charge transfer complexes (CTC) resistant to oxidation. Also dimerizes with isoform 3 preventing its release from mitochondria. Interacts with XIAP/BIRC4. Interacts (via N-terminus) with EIF3G (via C-terminus). Interacts with PRELID1. Interacts with CHCHD4; the interaction increases in presence of NADH. Interacts with processed form of PARP1 (Poly [ADP-ribose] polymerase 1, processed C-terminus); interaction is mediated with poly-ADP-ribose chains attached to PARP1, promoting translocation into the nucleus.</text>
</comment>
<keyword evidence="15" id="KW-0809">Transit peptide</keyword>
<evidence type="ECO:0000256" key="13">
    <source>
        <dbReference type="ARBA" id="ARBA00022827"/>
    </source>
</evidence>
<comment type="cofactor">
    <cofactor evidence="1">
        <name>FAD</name>
        <dbReference type="ChEBI" id="CHEBI:57692"/>
    </cofactor>
</comment>
<feature type="compositionally biased region" description="Low complexity" evidence="28">
    <location>
        <begin position="151"/>
        <end position="161"/>
    </location>
</feature>
<evidence type="ECO:0000256" key="6">
    <source>
        <dbReference type="ARBA" id="ARBA00006442"/>
    </source>
</evidence>
<feature type="compositionally biased region" description="Low complexity" evidence="28">
    <location>
        <begin position="605"/>
        <end position="619"/>
    </location>
</feature>
<dbReference type="Pfam" id="PF14962">
    <property type="entry name" value="AIF-MLS"/>
    <property type="match status" value="1"/>
</dbReference>
<evidence type="ECO:0000256" key="19">
    <source>
        <dbReference type="ARBA" id="ARBA00023125"/>
    </source>
</evidence>
<dbReference type="GO" id="GO:0048471">
    <property type="term" value="C:perinuclear region of cytoplasm"/>
    <property type="evidence" value="ECO:0007669"/>
    <property type="project" value="UniProtKB-SubCell"/>
</dbReference>
<dbReference type="GO" id="GO:0046983">
    <property type="term" value="F:protein dimerization activity"/>
    <property type="evidence" value="ECO:0007669"/>
    <property type="project" value="InterPro"/>
</dbReference>
<feature type="compositionally biased region" description="Acidic residues" evidence="28">
    <location>
        <begin position="114"/>
        <end position="124"/>
    </location>
</feature>
<evidence type="ECO:0000256" key="11">
    <source>
        <dbReference type="ARBA" id="ARBA00022703"/>
    </source>
</evidence>
<dbReference type="PANTHER" id="PTHR43557">
    <property type="entry name" value="APOPTOSIS-INDUCING FACTOR 1"/>
    <property type="match status" value="1"/>
</dbReference>
<feature type="compositionally biased region" description="Polar residues" evidence="28">
    <location>
        <begin position="94"/>
        <end position="105"/>
    </location>
</feature>
<keyword evidence="11" id="KW-0053">Apoptosis</keyword>
<feature type="domain" description="FAD/NAD(P)-binding" evidence="29">
    <location>
        <begin position="203"/>
        <end position="529"/>
    </location>
</feature>
<dbReference type="GO" id="GO:0005743">
    <property type="term" value="C:mitochondrial inner membrane"/>
    <property type="evidence" value="ECO:0007669"/>
    <property type="project" value="UniProtKB-SubCell"/>
</dbReference>
<keyword evidence="21" id="KW-0472">Membrane</keyword>
<evidence type="ECO:0000256" key="25">
    <source>
        <dbReference type="ARBA" id="ARBA00062987"/>
    </source>
</evidence>
<dbReference type="FunFam" id="3.30.390.30:FF:000007">
    <property type="entry name" value="Putative apoptosis-inducing factor 1, mitochondrial"/>
    <property type="match status" value="1"/>
</dbReference>
<keyword evidence="20" id="KW-0496">Mitochondrion</keyword>
<comment type="subcellular location">
    <subcellularLocation>
        <location evidence="4">Cytoplasm</location>
        <location evidence="4">Perinuclear region</location>
    </subcellularLocation>
    <subcellularLocation>
        <location evidence="3">Mitochondrion inner membrane</location>
    </subcellularLocation>
    <subcellularLocation>
        <location evidence="5">Mitochondrion intermembrane space</location>
    </subcellularLocation>
    <subcellularLocation>
        <location evidence="2">Nucleus</location>
    </subcellularLocation>
</comment>
<evidence type="ECO:0000256" key="8">
    <source>
        <dbReference type="ARBA" id="ARBA00022499"/>
    </source>
</evidence>
<name>A0AAD6FDT5_9TELE</name>
<evidence type="ECO:0000256" key="24">
    <source>
        <dbReference type="ARBA" id="ARBA00055744"/>
    </source>
</evidence>
<feature type="region of interest" description="Disordered" evidence="28">
    <location>
        <begin position="587"/>
        <end position="621"/>
    </location>
</feature>
<dbReference type="GO" id="GO:0071949">
    <property type="term" value="F:FAD binding"/>
    <property type="evidence" value="ECO:0007669"/>
    <property type="project" value="TreeGrafter"/>
</dbReference>
<dbReference type="InterPro" id="IPR023753">
    <property type="entry name" value="FAD/NAD-binding_dom"/>
</dbReference>
<evidence type="ECO:0000256" key="3">
    <source>
        <dbReference type="ARBA" id="ARBA00004273"/>
    </source>
</evidence>
<keyword evidence="7" id="KW-0963">Cytoplasm</keyword>
<dbReference type="GO" id="GO:0016174">
    <property type="term" value="F:NAD(P)H oxidase H2O2-forming activity"/>
    <property type="evidence" value="ECO:0007669"/>
    <property type="project" value="TreeGrafter"/>
</dbReference>
<dbReference type="SUPFAM" id="SSF51905">
    <property type="entry name" value="FAD/NAD(P)-binding domain"/>
    <property type="match status" value="2"/>
</dbReference>
<dbReference type="PRINTS" id="PR00411">
    <property type="entry name" value="PNDRDTASEI"/>
</dbReference>
<dbReference type="GO" id="GO:0006915">
    <property type="term" value="P:apoptotic process"/>
    <property type="evidence" value="ECO:0007669"/>
    <property type="project" value="UniProtKB-KW"/>
</dbReference>
<accession>A0AAD6FDT5</accession>
<dbReference type="InterPro" id="IPR016156">
    <property type="entry name" value="FAD/NAD-linked_Rdtase_dimer_sf"/>
</dbReference>
<evidence type="ECO:0000256" key="10">
    <source>
        <dbReference type="ARBA" id="ARBA00022630"/>
    </source>
</evidence>
<keyword evidence="12" id="KW-0999">Mitochondrion inner membrane</keyword>
<evidence type="ECO:0000256" key="26">
    <source>
        <dbReference type="ARBA" id="ARBA00067295"/>
    </source>
</evidence>
<feature type="domain" description="Mitochondrial apoptosis-inducing factor C-terminal" evidence="30">
    <location>
        <begin position="533"/>
        <end position="659"/>
    </location>
</feature>
<dbReference type="Gene3D" id="3.30.390.30">
    <property type="match status" value="1"/>
</dbReference>
<keyword evidence="8" id="KW-1017">Isopeptide bond</keyword>
<keyword evidence="19" id="KW-0238">DNA-binding</keyword>
<gene>
    <name evidence="32" type="ORF">JOQ06_019186</name>
</gene>
<evidence type="ECO:0000313" key="32">
    <source>
        <dbReference type="EMBL" id="KAJ4930178.1"/>
    </source>
</evidence>
<comment type="catalytic activity">
    <reaction evidence="23">
        <text>A + NADH + H(+) = AH2 + NAD(+)</text>
        <dbReference type="Rhea" id="RHEA:11356"/>
        <dbReference type="ChEBI" id="CHEBI:13193"/>
        <dbReference type="ChEBI" id="CHEBI:15378"/>
        <dbReference type="ChEBI" id="CHEBI:17499"/>
        <dbReference type="ChEBI" id="CHEBI:57540"/>
        <dbReference type="ChEBI" id="CHEBI:57945"/>
    </reaction>
</comment>
<evidence type="ECO:0000256" key="20">
    <source>
        <dbReference type="ARBA" id="ARBA00023128"/>
    </source>
</evidence>
<keyword evidence="22" id="KW-0539">Nucleus</keyword>
<dbReference type="EMBL" id="JAPTMU010000016">
    <property type="protein sequence ID" value="KAJ4930174.1"/>
    <property type="molecule type" value="Genomic_DNA"/>
</dbReference>
<dbReference type="GO" id="GO:0003677">
    <property type="term" value="F:DNA binding"/>
    <property type="evidence" value="ECO:0007669"/>
    <property type="project" value="UniProtKB-KW"/>
</dbReference>
<evidence type="ECO:0000256" key="16">
    <source>
        <dbReference type="ARBA" id="ARBA00022990"/>
    </source>
</evidence>
<evidence type="ECO:0000256" key="5">
    <source>
        <dbReference type="ARBA" id="ARBA00004569"/>
    </source>
</evidence>
<dbReference type="InterPro" id="IPR032773">
    <property type="entry name" value="MGARP_N"/>
</dbReference>
<dbReference type="InterPro" id="IPR029324">
    <property type="entry name" value="AIF_C"/>
</dbReference>
<keyword evidence="17" id="KW-0560">Oxidoreductase</keyword>
<keyword evidence="10" id="KW-0285">Flavoprotein</keyword>
<dbReference type="SUPFAM" id="SSF55424">
    <property type="entry name" value="FAD/NAD-linked reductases, dimerisation (C-terminal) domain"/>
    <property type="match status" value="1"/>
</dbReference>
<proteinExistence type="inferred from homology"/>
<evidence type="ECO:0000256" key="4">
    <source>
        <dbReference type="ARBA" id="ARBA00004556"/>
    </source>
</evidence>
<evidence type="ECO:0000256" key="23">
    <source>
        <dbReference type="ARBA" id="ARBA00047786"/>
    </source>
</evidence>
<evidence type="ECO:0000256" key="1">
    <source>
        <dbReference type="ARBA" id="ARBA00001974"/>
    </source>
</evidence>
<keyword evidence="9" id="KW-0597">Phosphoprotein</keyword>
<evidence type="ECO:0000256" key="18">
    <source>
        <dbReference type="ARBA" id="ARBA00023027"/>
    </source>
</evidence>
<keyword evidence="18" id="KW-0520">NAD</keyword>
<evidence type="ECO:0000256" key="9">
    <source>
        <dbReference type="ARBA" id="ARBA00022553"/>
    </source>
</evidence>
<reference evidence="32" key="1">
    <citation type="submission" date="2022-11" db="EMBL/GenBank/DDBJ databases">
        <title>Chromosome-level genome of Pogonophryne albipinna.</title>
        <authorList>
            <person name="Jo E."/>
        </authorList>
    </citation>
    <scope>NUCLEOTIDE SEQUENCE</scope>
    <source>
        <strain evidence="32">SGF0006</strain>
        <tissue evidence="32">Muscle</tissue>
    </source>
</reference>
<evidence type="ECO:0000256" key="17">
    <source>
        <dbReference type="ARBA" id="ARBA00023002"/>
    </source>
</evidence>
<dbReference type="GO" id="GO:0043068">
    <property type="term" value="P:positive regulation of programmed cell death"/>
    <property type="evidence" value="ECO:0007669"/>
    <property type="project" value="UniProtKB-ARBA"/>
</dbReference>
<keyword evidence="14" id="KW-0832">Ubl conjugation</keyword>
<feature type="domain" description="Protein MGARP N-terminal" evidence="31">
    <location>
        <begin position="50"/>
        <end position="196"/>
    </location>
</feature>
<dbReference type="SMART" id="SM01353">
    <property type="entry name" value="AIF_C"/>
    <property type="match status" value="1"/>
</dbReference>
<dbReference type="AlphaFoldDB" id="A0AAD6FDT5"/>
<evidence type="ECO:0000256" key="7">
    <source>
        <dbReference type="ARBA" id="ARBA00022490"/>
    </source>
</evidence>
<evidence type="ECO:0000256" key="21">
    <source>
        <dbReference type="ARBA" id="ARBA00023136"/>
    </source>
</evidence>
<feature type="region of interest" description="Disordered" evidence="28">
    <location>
        <begin position="92"/>
        <end position="139"/>
    </location>
</feature>
<evidence type="ECO:0000256" key="14">
    <source>
        <dbReference type="ARBA" id="ARBA00022843"/>
    </source>
</evidence>
<dbReference type="PANTHER" id="PTHR43557:SF4">
    <property type="entry name" value="APOPTOSIS-INDUCING FACTOR 1, MITOCHONDRIAL"/>
    <property type="match status" value="1"/>
</dbReference>
<evidence type="ECO:0000313" key="33">
    <source>
        <dbReference type="Proteomes" id="UP001219934"/>
    </source>
</evidence>
<dbReference type="GO" id="GO:0005634">
    <property type="term" value="C:nucleus"/>
    <property type="evidence" value="ECO:0007669"/>
    <property type="project" value="UniProtKB-SubCell"/>
</dbReference>